<evidence type="ECO:0000259" key="3">
    <source>
        <dbReference type="PROSITE" id="PS50887"/>
    </source>
</evidence>
<proteinExistence type="predicted"/>
<keyword evidence="5" id="KW-1185">Reference proteome</keyword>
<dbReference type="NCBIfam" id="TIGR00229">
    <property type="entry name" value="sensory_box"/>
    <property type="match status" value="2"/>
</dbReference>
<gene>
    <name evidence="4" type="ORF">QNI29_08920</name>
</gene>
<dbReference type="PROSITE" id="PS50112">
    <property type="entry name" value="PAS"/>
    <property type="match status" value="2"/>
</dbReference>
<evidence type="ECO:0000259" key="2">
    <source>
        <dbReference type="PROSITE" id="PS50113"/>
    </source>
</evidence>
<dbReference type="SUPFAM" id="SSF55785">
    <property type="entry name" value="PYP-like sensor domain (PAS domain)"/>
    <property type="match status" value="3"/>
</dbReference>
<dbReference type="Gene3D" id="3.30.70.270">
    <property type="match status" value="1"/>
</dbReference>
<dbReference type="Pfam" id="PF00990">
    <property type="entry name" value="GGDEF"/>
    <property type="match status" value="1"/>
</dbReference>
<dbReference type="SMART" id="SM00267">
    <property type="entry name" value="GGDEF"/>
    <property type="match status" value="1"/>
</dbReference>
<dbReference type="InterPro" id="IPR052155">
    <property type="entry name" value="Biofilm_reg_signaling"/>
</dbReference>
<protein>
    <submittedName>
        <fullName evidence="4">PAS domain S-box protein</fullName>
    </submittedName>
</protein>
<feature type="domain" description="GGDEF" evidence="3">
    <location>
        <begin position="426"/>
        <end position="559"/>
    </location>
</feature>
<dbReference type="RefSeq" id="WP_231416151.1">
    <property type="nucleotide sequence ID" value="NZ_CP126446.1"/>
</dbReference>
<dbReference type="InterPro" id="IPR000700">
    <property type="entry name" value="PAS-assoc_C"/>
</dbReference>
<dbReference type="InterPro" id="IPR043128">
    <property type="entry name" value="Rev_trsase/Diguanyl_cyclase"/>
</dbReference>
<dbReference type="SUPFAM" id="SSF55073">
    <property type="entry name" value="Nucleotide cyclase"/>
    <property type="match status" value="1"/>
</dbReference>
<dbReference type="InterPro" id="IPR029787">
    <property type="entry name" value="Nucleotide_cyclase"/>
</dbReference>
<dbReference type="SMART" id="SM00091">
    <property type="entry name" value="PAS"/>
    <property type="match status" value="2"/>
</dbReference>
<dbReference type="PROSITE" id="PS50113">
    <property type="entry name" value="PAC"/>
    <property type="match status" value="2"/>
</dbReference>
<dbReference type="Proteomes" id="UP001236652">
    <property type="component" value="Chromosome"/>
</dbReference>
<dbReference type="InterPro" id="IPR013767">
    <property type="entry name" value="PAS_fold"/>
</dbReference>
<dbReference type="InterPro" id="IPR000014">
    <property type="entry name" value="PAS"/>
</dbReference>
<evidence type="ECO:0000313" key="5">
    <source>
        <dbReference type="Proteomes" id="UP001236652"/>
    </source>
</evidence>
<dbReference type="PROSITE" id="PS50887">
    <property type="entry name" value="GGDEF"/>
    <property type="match status" value="1"/>
</dbReference>
<dbReference type="Pfam" id="PF00989">
    <property type="entry name" value="PAS"/>
    <property type="match status" value="1"/>
</dbReference>
<dbReference type="InterPro" id="IPR001610">
    <property type="entry name" value="PAC"/>
</dbReference>
<dbReference type="SMART" id="SM00086">
    <property type="entry name" value="PAC"/>
    <property type="match status" value="3"/>
</dbReference>
<evidence type="ECO:0000313" key="4">
    <source>
        <dbReference type="EMBL" id="WIF99760.1"/>
    </source>
</evidence>
<accession>A0ABY8V5A2</accession>
<feature type="domain" description="PAS" evidence="1">
    <location>
        <begin position="143"/>
        <end position="212"/>
    </location>
</feature>
<dbReference type="NCBIfam" id="TIGR00254">
    <property type="entry name" value="GGDEF"/>
    <property type="match status" value="1"/>
</dbReference>
<organism evidence="4 5">
    <name type="scientific">Pontibacillus chungwhensis</name>
    <dbReference type="NCBI Taxonomy" id="265426"/>
    <lineage>
        <taxon>Bacteria</taxon>
        <taxon>Bacillati</taxon>
        <taxon>Bacillota</taxon>
        <taxon>Bacilli</taxon>
        <taxon>Bacillales</taxon>
        <taxon>Bacillaceae</taxon>
        <taxon>Pontibacillus</taxon>
    </lineage>
</organism>
<dbReference type="CDD" id="cd00130">
    <property type="entry name" value="PAS"/>
    <property type="match status" value="2"/>
</dbReference>
<dbReference type="InterPro" id="IPR000160">
    <property type="entry name" value="GGDEF_dom"/>
</dbReference>
<dbReference type="InterPro" id="IPR035965">
    <property type="entry name" value="PAS-like_dom_sf"/>
</dbReference>
<sequence>MEKFLQNFHTSQLVTLKEFAKVLTDGVFVMKVVKKETKQQYLYEYMNEAAMDLARLSSYYIGSSIHECMNSEDANFLQKQYDKTFNTHASVTYSDYVILPNGQFKAETFLYPVFNEENKITHIIGITRNLSHLSIKTTEVRHVDRLFRSYIDNTEEALVMFDMDQHILNVNHAFYQMFGYSKEELMDVKLETLQPDLQSSIRSHFELLNKGQNISRFSSKWKRKDGTSVWISTNFTTLPDESGEQVAVVAFIQDITKEKMAKQALSESQERYRLIANNTQDLIQMLDRDGTITYASPSHEIVLGIGPFRMIGGSLYEYVYSEDQEEVKRLLQYSIQKRQSERIEYRMIPSKGNSIWMEASVKPVLDEGGEVSKIIFTARDITKRKEAEQSLKEMAYTDYLTGLTNRRVFEEFLHKAIARVKRSDHYKFGIMYLDGNGFKKINDTHGHDIGDELLISLSKRLLSIIREEDLVSRIGGDEFAILLPDIESHEQLEKIANRVIDTMKKPLEVGGQQIHFGFSIGVAMAPDDAETEAEILKKADEALYAAKQKGSTSYMFSSWFKQQGS</sequence>
<dbReference type="Gene3D" id="3.30.450.20">
    <property type="entry name" value="PAS domain"/>
    <property type="match status" value="3"/>
</dbReference>
<dbReference type="PANTHER" id="PTHR44757">
    <property type="entry name" value="DIGUANYLATE CYCLASE DGCP"/>
    <property type="match status" value="1"/>
</dbReference>
<dbReference type="Pfam" id="PF13426">
    <property type="entry name" value="PAS_9"/>
    <property type="match status" value="2"/>
</dbReference>
<name>A0ABY8V5A2_9BACI</name>
<reference evidence="4 5" key="1">
    <citation type="submission" date="2023-05" db="EMBL/GenBank/DDBJ databases">
        <title>Comparative genomics reveals the evidence of polycyclic aromatic hydrocarbons degradation in moderately halophilic genus Pontibacillus.</title>
        <authorList>
            <person name="Yang H."/>
            <person name="Qian Z."/>
        </authorList>
    </citation>
    <scope>NUCLEOTIDE SEQUENCE [LARGE SCALE GENOMIC DNA]</scope>
    <source>
        <strain evidence="5">HN14</strain>
    </source>
</reference>
<dbReference type="CDD" id="cd01949">
    <property type="entry name" value="GGDEF"/>
    <property type="match status" value="1"/>
</dbReference>
<feature type="domain" description="PAS" evidence="1">
    <location>
        <begin position="268"/>
        <end position="338"/>
    </location>
</feature>
<dbReference type="PANTHER" id="PTHR44757:SF2">
    <property type="entry name" value="BIOFILM ARCHITECTURE MAINTENANCE PROTEIN MBAA"/>
    <property type="match status" value="1"/>
</dbReference>
<feature type="domain" description="PAC" evidence="2">
    <location>
        <begin position="341"/>
        <end position="393"/>
    </location>
</feature>
<evidence type="ECO:0000259" key="1">
    <source>
        <dbReference type="PROSITE" id="PS50112"/>
    </source>
</evidence>
<dbReference type="EMBL" id="CP126446">
    <property type="protein sequence ID" value="WIF99760.1"/>
    <property type="molecule type" value="Genomic_DNA"/>
</dbReference>
<feature type="domain" description="PAC" evidence="2">
    <location>
        <begin position="215"/>
        <end position="267"/>
    </location>
</feature>